<feature type="transmembrane region" description="Helical" evidence="6">
    <location>
        <begin position="267"/>
        <end position="284"/>
    </location>
</feature>
<comment type="caution">
    <text evidence="7">The sequence shown here is derived from an EMBL/GenBank/DDBJ whole genome shotgun (WGS) entry which is preliminary data.</text>
</comment>
<feature type="transmembrane region" description="Helical" evidence="6">
    <location>
        <begin position="142"/>
        <end position="164"/>
    </location>
</feature>
<evidence type="ECO:0000256" key="5">
    <source>
        <dbReference type="ARBA" id="ARBA00023136"/>
    </source>
</evidence>
<keyword evidence="2 6" id="KW-0813">Transport</keyword>
<dbReference type="PANTHER" id="PTHR11101:SF80">
    <property type="entry name" value="PHOSPHATE TRANSPORTER"/>
    <property type="match status" value="1"/>
</dbReference>
<comment type="similarity">
    <text evidence="6">Belongs to the inorganic phosphate transporter (PiT) (TC 2.A.20) family.</text>
</comment>
<feature type="transmembrane region" description="Helical" evidence="6">
    <location>
        <begin position="296"/>
        <end position="316"/>
    </location>
</feature>
<protein>
    <recommendedName>
        <fullName evidence="6">Phosphate transporter</fullName>
    </recommendedName>
</protein>
<evidence type="ECO:0000256" key="1">
    <source>
        <dbReference type="ARBA" id="ARBA00004141"/>
    </source>
</evidence>
<evidence type="ECO:0000256" key="3">
    <source>
        <dbReference type="ARBA" id="ARBA00022692"/>
    </source>
</evidence>
<feature type="transmembrane region" description="Helical" evidence="6">
    <location>
        <begin position="84"/>
        <end position="106"/>
    </location>
</feature>
<evidence type="ECO:0000313" key="7">
    <source>
        <dbReference type="EMBL" id="HDD35672.1"/>
    </source>
</evidence>
<dbReference type="InterPro" id="IPR001204">
    <property type="entry name" value="Phos_transporter"/>
</dbReference>
<feature type="transmembrane region" description="Helical" evidence="6">
    <location>
        <begin position="209"/>
        <end position="235"/>
    </location>
</feature>
<proteinExistence type="inferred from homology"/>
<dbReference type="PANTHER" id="PTHR11101">
    <property type="entry name" value="PHOSPHATE TRANSPORTER"/>
    <property type="match status" value="1"/>
</dbReference>
<dbReference type="GO" id="GO:0035435">
    <property type="term" value="P:phosphate ion transmembrane transport"/>
    <property type="evidence" value="ECO:0007669"/>
    <property type="project" value="TreeGrafter"/>
</dbReference>
<organism evidence="7">
    <name type="scientific">Desulfofervidus auxilii</name>
    <dbReference type="NCBI Taxonomy" id="1621989"/>
    <lineage>
        <taxon>Bacteria</taxon>
        <taxon>Pseudomonadati</taxon>
        <taxon>Thermodesulfobacteriota</taxon>
        <taxon>Candidatus Desulfofervidia</taxon>
        <taxon>Candidatus Desulfofervidales</taxon>
        <taxon>Candidatus Desulfofervidaceae</taxon>
        <taxon>Candidatus Desulfofervidus</taxon>
    </lineage>
</organism>
<comment type="subcellular location">
    <subcellularLocation>
        <location evidence="1 6">Membrane</location>
        <topology evidence="1 6">Multi-pass membrane protein</topology>
    </subcellularLocation>
</comment>
<feature type="transmembrane region" description="Helical" evidence="6">
    <location>
        <begin position="353"/>
        <end position="371"/>
    </location>
</feature>
<dbReference type="Pfam" id="PF01384">
    <property type="entry name" value="PHO4"/>
    <property type="match status" value="1"/>
</dbReference>
<keyword evidence="6" id="KW-0592">Phosphate transport</keyword>
<accession>A0A7V0NEW7</accession>
<feature type="transmembrane region" description="Helical" evidence="6">
    <location>
        <begin position="40"/>
        <end position="64"/>
    </location>
</feature>
<feature type="transmembrane region" description="Helical" evidence="6">
    <location>
        <begin position="176"/>
        <end position="197"/>
    </location>
</feature>
<dbReference type="GO" id="GO:0016020">
    <property type="term" value="C:membrane"/>
    <property type="evidence" value="ECO:0007669"/>
    <property type="project" value="UniProtKB-SubCell"/>
</dbReference>
<dbReference type="AlphaFoldDB" id="A0A7V0NEW7"/>
<name>A0A7V0NEW7_DESA2</name>
<keyword evidence="3 6" id="KW-0812">Transmembrane</keyword>
<keyword evidence="5 6" id="KW-0472">Membrane</keyword>
<dbReference type="GO" id="GO:0005315">
    <property type="term" value="F:phosphate transmembrane transporter activity"/>
    <property type="evidence" value="ECO:0007669"/>
    <property type="project" value="InterPro"/>
</dbReference>
<evidence type="ECO:0000256" key="2">
    <source>
        <dbReference type="ARBA" id="ARBA00022448"/>
    </source>
</evidence>
<keyword evidence="4 6" id="KW-1133">Transmembrane helix</keyword>
<evidence type="ECO:0000256" key="4">
    <source>
        <dbReference type="ARBA" id="ARBA00022989"/>
    </source>
</evidence>
<feature type="transmembrane region" description="Helical" evidence="6">
    <location>
        <begin position="383"/>
        <end position="408"/>
    </location>
</feature>
<reference evidence="7" key="1">
    <citation type="journal article" date="2020" name="mSystems">
        <title>Genome- and Community-Level Interaction Insights into Carbon Utilization and Element Cycling Functions of Hydrothermarchaeota in Hydrothermal Sediment.</title>
        <authorList>
            <person name="Zhou Z."/>
            <person name="Liu Y."/>
            <person name="Xu W."/>
            <person name="Pan J."/>
            <person name="Luo Z.H."/>
            <person name="Li M."/>
        </authorList>
    </citation>
    <scope>NUCLEOTIDE SEQUENCE [LARGE SCALE GENOMIC DNA]</scope>
    <source>
        <strain evidence="7">HyVt-113</strain>
    </source>
</reference>
<gene>
    <name evidence="7" type="ORF">ENF30_02605</name>
</gene>
<feature type="transmembrane region" description="Helical" evidence="6">
    <location>
        <begin position="112"/>
        <end position="130"/>
    </location>
</feature>
<evidence type="ECO:0000256" key="6">
    <source>
        <dbReference type="RuleBase" id="RU363058"/>
    </source>
</evidence>
<dbReference type="Proteomes" id="UP000885706">
    <property type="component" value="Unassembled WGS sequence"/>
</dbReference>
<dbReference type="EMBL" id="DQWQ01000113">
    <property type="protein sequence ID" value="HDD35672.1"/>
    <property type="molecule type" value="Genomic_DNA"/>
</dbReference>
<sequence>MEHYLFFLIGGFFLGFAMAWNLGANDVANSMASAVGAHAITIRQATIIASLLTFVGATFIGGHVAETIRKGIIPFEAFSAQPDLIIIGSFSALFSASLWVFVATWLEMPVSSTHSIVGSLLGVGIVAGGFKAINWAKVTNIIASWVISPFFSGLLGFILFLVIRKTILEKETLEKIFQIGPIFVGLAMFVVSMSFLLKTPLGERIHLALIPCCIISAFIAFISILVGRGLIYQWLKEKTDEPAEMVFRKLQIFTSCYVALSQGANDVANAVGPLAVIYMFITTGHVHAKVPVPTHLLAYGGLGIAVGIITFGHKVIKTVGFRITELTNTRGFSIDMGTATTILLASKLGLPVSTTHAAVGAVIGIGLARGFEAVDMKIILKIIIYWLITLPIVASTGMLLFKVLLYIFG</sequence>